<dbReference type="AlphaFoldDB" id="A0A1G2JBZ6"/>
<dbReference type="InterPro" id="IPR003607">
    <property type="entry name" value="HD/PDEase_dom"/>
</dbReference>
<protein>
    <recommendedName>
        <fullName evidence="1">HD domain-containing protein</fullName>
    </recommendedName>
</protein>
<name>A0A1G2JBZ6_9BACT</name>
<comment type="caution">
    <text evidence="2">The sequence shown here is derived from an EMBL/GenBank/DDBJ whole genome shotgun (WGS) entry which is preliminary data.</text>
</comment>
<dbReference type="SUPFAM" id="SSF109604">
    <property type="entry name" value="HD-domain/PDEase-like"/>
    <property type="match status" value="1"/>
</dbReference>
<evidence type="ECO:0000259" key="1">
    <source>
        <dbReference type="PROSITE" id="PS51831"/>
    </source>
</evidence>
<accession>A0A1G2JBZ6</accession>
<feature type="domain" description="HD" evidence="1">
    <location>
        <begin position="33"/>
        <end position="133"/>
    </location>
</feature>
<reference evidence="2 3" key="1">
    <citation type="journal article" date="2016" name="Nat. Commun.">
        <title>Thousands of microbial genomes shed light on interconnected biogeochemical processes in an aquifer system.</title>
        <authorList>
            <person name="Anantharaman K."/>
            <person name="Brown C.T."/>
            <person name="Hug L.A."/>
            <person name="Sharon I."/>
            <person name="Castelle C.J."/>
            <person name="Probst A.J."/>
            <person name="Thomas B.C."/>
            <person name="Singh A."/>
            <person name="Wilkins M.J."/>
            <person name="Karaoz U."/>
            <person name="Brodie E.L."/>
            <person name="Williams K.H."/>
            <person name="Hubbard S.S."/>
            <person name="Banfield J.F."/>
        </authorList>
    </citation>
    <scope>NUCLEOTIDE SEQUENCE [LARGE SCALE GENOMIC DNA]</scope>
</reference>
<proteinExistence type="predicted"/>
<organism evidence="2 3">
    <name type="scientific">Candidatus Staskawiczbacteria bacterium RIFOXYC1_FULL_38_18</name>
    <dbReference type="NCBI Taxonomy" id="1802229"/>
    <lineage>
        <taxon>Bacteria</taxon>
        <taxon>Candidatus Staskawicziibacteriota</taxon>
    </lineage>
</organism>
<dbReference type="InterPro" id="IPR006674">
    <property type="entry name" value="HD_domain"/>
</dbReference>
<gene>
    <name evidence="2" type="ORF">A2401_01210</name>
</gene>
<evidence type="ECO:0000313" key="2">
    <source>
        <dbReference type="EMBL" id="OGZ84649.1"/>
    </source>
</evidence>
<sequence>MNTKLLKHTKEHCLKTLAKNKVSFGSAKADSYLPGHINEVEKCVERIIKDYPADREIVLLSVYLHDIGHALGNHKDHELKSEAEAKRFLKKMGLIEDKINRVAHCVRAHRCKDVQPETVEAKILATADSLSHMTDGCYMDMLIDRRKDLALGKLERDYRDIGLFPKIKKEIMPVYKAWKELIEVYPE</sequence>
<dbReference type="Proteomes" id="UP000177751">
    <property type="component" value="Unassembled WGS sequence"/>
</dbReference>
<dbReference type="Gene3D" id="1.10.3210.10">
    <property type="entry name" value="Hypothetical protein af1432"/>
    <property type="match status" value="1"/>
</dbReference>
<dbReference type="STRING" id="1802229.A2401_01210"/>
<evidence type="ECO:0000313" key="3">
    <source>
        <dbReference type="Proteomes" id="UP000177751"/>
    </source>
</evidence>
<dbReference type="Pfam" id="PF01966">
    <property type="entry name" value="HD"/>
    <property type="match status" value="1"/>
</dbReference>
<dbReference type="EMBL" id="MHPP01000014">
    <property type="protein sequence ID" value="OGZ84649.1"/>
    <property type="molecule type" value="Genomic_DNA"/>
</dbReference>
<dbReference type="CDD" id="cd00077">
    <property type="entry name" value="HDc"/>
    <property type="match status" value="1"/>
</dbReference>
<dbReference type="PROSITE" id="PS51831">
    <property type="entry name" value="HD"/>
    <property type="match status" value="1"/>
</dbReference>